<dbReference type="InterPro" id="IPR003616">
    <property type="entry name" value="Post-SET_dom"/>
</dbReference>
<keyword evidence="2" id="KW-0158">Chromosome</keyword>
<evidence type="ECO:0000256" key="6">
    <source>
        <dbReference type="ARBA" id="ARBA00023242"/>
    </source>
</evidence>
<dbReference type="InterPro" id="IPR051357">
    <property type="entry name" value="H3K9_HMTase_SUVAR3-9"/>
</dbReference>
<evidence type="ECO:0000256" key="1">
    <source>
        <dbReference type="ARBA" id="ARBA00004286"/>
    </source>
</evidence>
<feature type="compositionally biased region" description="Pro residues" evidence="8">
    <location>
        <begin position="46"/>
        <end position="55"/>
    </location>
</feature>
<dbReference type="AlphaFoldDB" id="A0A811R670"/>
<dbReference type="SUPFAM" id="SSF88697">
    <property type="entry name" value="PUA domain-like"/>
    <property type="match status" value="1"/>
</dbReference>
<dbReference type="Gene3D" id="2.30.280.10">
    <property type="entry name" value="SRA-YDG"/>
    <property type="match status" value="1"/>
</dbReference>
<evidence type="ECO:0000256" key="4">
    <source>
        <dbReference type="ARBA" id="ARBA00022679"/>
    </source>
</evidence>
<evidence type="ECO:0000256" key="5">
    <source>
        <dbReference type="ARBA" id="ARBA00022691"/>
    </source>
</evidence>
<dbReference type="GO" id="GO:0032259">
    <property type="term" value="P:methylation"/>
    <property type="evidence" value="ECO:0007669"/>
    <property type="project" value="UniProtKB-KW"/>
</dbReference>
<dbReference type="PROSITE" id="PS51015">
    <property type="entry name" value="YDG"/>
    <property type="match status" value="1"/>
</dbReference>
<evidence type="ECO:0000313" key="13">
    <source>
        <dbReference type="EMBL" id="CAD6265533.1"/>
    </source>
</evidence>
<evidence type="ECO:0000256" key="2">
    <source>
        <dbReference type="ARBA" id="ARBA00022454"/>
    </source>
</evidence>
<evidence type="ECO:0000313" key="14">
    <source>
        <dbReference type="Proteomes" id="UP000604825"/>
    </source>
</evidence>
<evidence type="ECO:0000259" key="9">
    <source>
        <dbReference type="PROSITE" id="PS50280"/>
    </source>
</evidence>
<feature type="compositionally biased region" description="Low complexity" evidence="8">
    <location>
        <begin position="171"/>
        <end position="187"/>
    </location>
</feature>
<protein>
    <submittedName>
        <fullName evidence="13">Uncharacterized protein</fullName>
    </submittedName>
</protein>
<organism evidence="13 14">
    <name type="scientific">Miscanthus lutarioriparius</name>
    <dbReference type="NCBI Taxonomy" id="422564"/>
    <lineage>
        <taxon>Eukaryota</taxon>
        <taxon>Viridiplantae</taxon>
        <taxon>Streptophyta</taxon>
        <taxon>Embryophyta</taxon>
        <taxon>Tracheophyta</taxon>
        <taxon>Spermatophyta</taxon>
        <taxon>Magnoliopsida</taxon>
        <taxon>Liliopsida</taxon>
        <taxon>Poales</taxon>
        <taxon>Poaceae</taxon>
        <taxon>PACMAD clade</taxon>
        <taxon>Panicoideae</taxon>
        <taxon>Andropogonodae</taxon>
        <taxon>Andropogoneae</taxon>
        <taxon>Saccharinae</taxon>
        <taxon>Miscanthus</taxon>
    </lineage>
</organism>
<dbReference type="PANTHER" id="PTHR45660">
    <property type="entry name" value="HISTONE-LYSINE N-METHYLTRANSFERASE SETMAR"/>
    <property type="match status" value="1"/>
</dbReference>
<dbReference type="SMART" id="SM00466">
    <property type="entry name" value="SRA"/>
    <property type="match status" value="1"/>
</dbReference>
<keyword evidence="14" id="KW-1185">Reference proteome</keyword>
<feature type="compositionally biased region" description="Basic and acidic residues" evidence="8">
    <location>
        <begin position="352"/>
        <end position="363"/>
    </location>
</feature>
<dbReference type="InterPro" id="IPR036987">
    <property type="entry name" value="SRA-YDG_sf"/>
</dbReference>
<evidence type="ECO:0000259" key="10">
    <source>
        <dbReference type="PROSITE" id="PS50867"/>
    </source>
</evidence>
<dbReference type="EMBL" id="CAJGYO010000013">
    <property type="protein sequence ID" value="CAD6265533.1"/>
    <property type="molecule type" value="Genomic_DNA"/>
</dbReference>
<comment type="subcellular location">
    <subcellularLocation>
        <location evidence="1">Chromosome</location>
    </subcellularLocation>
    <subcellularLocation>
        <location evidence="7">Nucleus</location>
    </subcellularLocation>
</comment>
<dbReference type="SMART" id="SM00468">
    <property type="entry name" value="PreSET"/>
    <property type="match status" value="1"/>
</dbReference>
<gene>
    <name evidence="13" type="ORF">NCGR_LOCUS48838</name>
</gene>
<accession>A0A811R670</accession>
<evidence type="ECO:0000256" key="7">
    <source>
        <dbReference type="PROSITE-ProRule" id="PRU00358"/>
    </source>
</evidence>
<dbReference type="InterPro" id="IPR001214">
    <property type="entry name" value="SET_dom"/>
</dbReference>
<dbReference type="Pfam" id="PF05033">
    <property type="entry name" value="Pre-SET"/>
    <property type="match status" value="1"/>
</dbReference>
<dbReference type="InterPro" id="IPR015947">
    <property type="entry name" value="PUA-like_sf"/>
</dbReference>
<dbReference type="GO" id="GO:0005634">
    <property type="term" value="C:nucleus"/>
    <property type="evidence" value="ECO:0007669"/>
    <property type="project" value="UniProtKB-SubCell"/>
</dbReference>
<keyword evidence="3" id="KW-0489">Methyltransferase</keyword>
<feature type="domain" description="SET" evidence="9">
    <location>
        <begin position="908"/>
        <end position="1051"/>
    </location>
</feature>
<dbReference type="GO" id="GO:0003690">
    <property type="term" value="F:double-stranded DNA binding"/>
    <property type="evidence" value="ECO:0007669"/>
    <property type="project" value="TreeGrafter"/>
</dbReference>
<dbReference type="Pfam" id="PF00856">
    <property type="entry name" value="SET"/>
    <property type="match status" value="1"/>
</dbReference>
<comment type="caution">
    <text evidence="13">The sequence shown here is derived from an EMBL/GenBank/DDBJ whole genome shotgun (WGS) entry which is preliminary data.</text>
</comment>
<dbReference type="SUPFAM" id="SSF82199">
    <property type="entry name" value="SET domain"/>
    <property type="match status" value="1"/>
</dbReference>
<feature type="compositionally biased region" description="Low complexity" evidence="8">
    <location>
        <begin position="113"/>
        <end position="123"/>
    </location>
</feature>
<dbReference type="InterPro" id="IPR007728">
    <property type="entry name" value="Pre-SET_dom"/>
</dbReference>
<dbReference type="InterPro" id="IPR003105">
    <property type="entry name" value="SRA_YDG"/>
</dbReference>
<sequence length="1082" mass="117724">MAIDGLVRFRFVLVCQVMPDAPRPPGTGGNVHRARTQRAGDRRVFPPRPPPPLQRPPHGAADNGRRGEGGSSGAGGRGNAGEVARGRYTRRGGGVADREVAVRASADPAGRNAATVAAVGEAAPPSREESGGGGRGGGGVGSKRPSAPPAQLPPPKRRAVFGSGQFPPPASRWTAAAPAPLAGADADAGSRTRYEGERENRGSGAFEKPAVARPLVARKDGAGVLSRAVPPNAAGSRVLKKPYAKDGAAPMANTGRYGPKAGMVKSSGAQDRGRGAGNEELWGKKVPVTATRLPPKPDVISATRALQPSRGKDGGFSSKVHRPLESVVPEEMLTIDDHSSLADGRAGEVQAQDDKLEKGEVPSKESGGYQVSSNAALLDSAAYRDVSARDSPGVSGNFGRNTWALAEDVKVMNEYGGSSYRYNSVAASLAKDSSKKTLMRKIVFESGRMNRRTSSNVAARVSGEGNVLRSKDMLTNQNTAKPAKVVQKSVLDTQHLPFSRDKKETVCGRQVTTNGIQDSVELTKDRVKAPMSPDMCPMTHKKKAAATRDFFGHTRMVKPKALGHQQRKIASTSVSGSKGKLDDEVASNLKLHDIFRDIKFRERKLELYLNSSSGLPSVRCQRQYRHRNADARSRFKMLCRMFEFVCRTLVQIMEQRSLKMRIDFLAAEVMKKKLPGFTKHGPIVGQVPGVEVGDEFLYRSQLAIAGLHHHYRKGIDTTTYRNGMLIAISIVASGGYPDELGCSGELIYTGSGGKPAGKKKDEDQKLKCGNLALKNCIKTETPVRVIHGFKCRNTERGSHLGAKLVSRYTYDGLYLVVDFWMDGQPGSRVFKYRIRYPFRLTEKHQGCDCTNGCSDSVSCACAVKNGGEIPFDLNGAILNEKSVIFECGPSCKCPPSCHNRVSQHDMKIPLEVFRTTKTGWGVRSLRSIPSGSFICEYIGELLHQKEADKRRNNSYLFDVGLNYDDENISSGLLSNVSGLNSSSCSQTKEDVHFTIDASEYGNIGRFINHSYSPNLQAQNVLRDHDDKRMPHIMFFAAETIPPLQELTYDYNNSEIDRFRGVNRRMKCKVCRCGSSQCRGRFY</sequence>
<feature type="compositionally biased region" description="Basic and acidic residues" evidence="8">
    <location>
        <begin position="188"/>
        <end position="201"/>
    </location>
</feature>
<keyword evidence="4" id="KW-0808">Transferase</keyword>
<evidence type="ECO:0000259" key="12">
    <source>
        <dbReference type="PROSITE" id="PS51015"/>
    </source>
</evidence>
<evidence type="ECO:0000259" key="11">
    <source>
        <dbReference type="PROSITE" id="PS50868"/>
    </source>
</evidence>
<keyword evidence="6 7" id="KW-0539">Nucleus</keyword>
<dbReference type="PROSITE" id="PS50868">
    <property type="entry name" value="POST_SET"/>
    <property type="match status" value="1"/>
</dbReference>
<feature type="domain" description="YDG" evidence="12">
    <location>
        <begin position="685"/>
        <end position="836"/>
    </location>
</feature>
<dbReference type="GO" id="GO:0005694">
    <property type="term" value="C:chromosome"/>
    <property type="evidence" value="ECO:0007669"/>
    <property type="project" value="UniProtKB-SubCell"/>
</dbReference>
<feature type="compositionally biased region" description="Gly residues" evidence="8">
    <location>
        <begin position="131"/>
        <end position="141"/>
    </location>
</feature>
<feature type="region of interest" description="Disordered" evidence="8">
    <location>
        <begin position="245"/>
        <end position="283"/>
    </location>
</feature>
<feature type="region of interest" description="Disordered" evidence="8">
    <location>
        <begin position="105"/>
        <end position="214"/>
    </location>
</feature>
<dbReference type="PANTHER" id="PTHR45660:SF41">
    <property type="entry name" value="HISTONE-LYSINE N-METHYLTRANSFERASE H3 LYSINE-9 SPECIFIC SUVH5"/>
    <property type="match status" value="1"/>
</dbReference>
<feature type="region of interest" description="Disordered" evidence="8">
    <location>
        <begin position="19"/>
        <end position="91"/>
    </location>
</feature>
<feature type="compositionally biased region" description="Gly residues" evidence="8">
    <location>
        <begin position="69"/>
        <end position="79"/>
    </location>
</feature>
<dbReference type="PROSITE" id="PS50867">
    <property type="entry name" value="PRE_SET"/>
    <property type="match status" value="1"/>
</dbReference>
<evidence type="ECO:0000256" key="3">
    <source>
        <dbReference type="ARBA" id="ARBA00022603"/>
    </source>
</evidence>
<evidence type="ECO:0000256" key="8">
    <source>
        <dbReference type="SAM" id="MobiDB-lite"/>
    </source>
</evidence>
<dbReference type="SMART" id="SM00317">
    <property type="entry name" value="SET"/>
    <property type="match status" value="1"/>
</dbReference>
<keyword evidence="5" id="KW-0949">S-adenosyl-L-methionine</keyword>
<reference evidence="13" key="1">
    <citation type="submission" date="2020-10" db="EMBL/GenBank/DDBJ databases">
        <authorList>
            <person name="Han B."/>
            <person name="Lu T."/>
            <person name="Zhao Q."/>
            <person name="Huang X."/>
            <person name="Zhao Y."/>
        </authorList>
    </citation>
    <scope>NUCLEOTIDE SEQUENCE</scope>
</reference>
<dbReference type="PROSITE" id="PS50280">
    <property type="entry name" value="SET"/>
    <property type="match status" value="1"/>
</dbReference>
<dbReference type="Proteomes" id="UP000604825">
    <property type="component" value="Unassembled WGS sequence"/>
</dbReference>
<dbReference type="GO" id="GO:0042054">
    <property type="term" value="F:histone methyltransferase activity"/>
    <property type="evidence" value="ECO:0007669"/>
    <property type="project" value="InterPro"/>
</dbReference>
<dbReference type="Pfam" id="PF02182">
    <property type="entry name" value="SAD_SRA"/>
    <property type="match status" value="1"/>
</dbReference>
<dbReference type="Gene3D" id="2.170.270.10">
    <property type="entry name" value="SET domain"/>
    <property type="match status" value="1"/>
</dbReference>
<dbReference type="InterPro" id="IPR046341">
    <property type="entry name" value="SET_dom_sf"/>
</dbReference>
<feature type="domain" description="Pre-SET" evidence="10">
    <location>
        <begin position="845"/>
        <end position="905"/>
    </location>
</feature>
<name>A0A811R670_9POAL</name>
<proteinExistence type="predicted"/>
<feature type="region of interest" description="Disordered" evidence="8">
    <location>
        <begin position="302"/>
        <end position="371"/>
    </location>
</feature>
<feature type="domain" description="Post-SET" evidence="11">
    <location>
        <begin position="1066"/>
        <end position="1082"/>
    </location>
</feature>
<dbReference type="OrthoDB" id="5792673at2759"/>
<dbReference type="GO" id="GO:0008270">
    <property type="term" value="F:zinc ion binding"/>
    <property type="evidence" value="ECO:0007669"/>
    <property type="project" value="InterPro"/>
</dbReference>